<dbReference type="EMBL" id="ASWJ01000004">
    <property type="protein sequence ID" value="EOW84370.1"/>
    <property type="molecule type" value="Genomic_DNA"/>
</dbReference>
<name>S0KHL5_9ENTE</name>
<dbReference type="InterPro" id="IPR005841">
    <property type="entry name" value="Alpha-D-phosphohexomutase_SF"/>
</dbReference>
<dbReference type="GO" id="GO:0004615">
    <property type="term" value="F:phosphomannomutase activity"/>
    <property type="evidence" value="ECO:0007669"/>
    <property type="project" value="TreeGrafter"/>
</dbReference>
<evidence type="ECO:0000259" key="4">
    <source>
        <dbReference type="Pfam" id="PF02878"/>
    </source>
</evidence>
<comment type="similarity">
    <text evidence="2">Belongs to the phosphohexose mutase family.</text>
</comment>
<gene>
    <name evidence="7" type="ORF">I568_00865</name>
</gene>
<feature type="domain" description="Alpha-D-phosphohexomutase alpha/beta/alpha" evidence="6">
    <location>
        <begin position="326"/>
        <end position="438"/>
    </location>
</feature>
<evidence type="ECO:0000256" key="2">
    <source>
        <dbReference type="ARBA" id="ARBA00010231"/>
    </source>
</evidence>
<dbReference type="AlphaFoldDB" id="S0KHL5"/>
<dbReference type="FunFam" id="3.40.120.10:FF:000010">
    <property type="entry name" value="phosphomannomutase/phosphoglucomutase isoform X1"/>
    <property type="match status" value="1"/>
</dbReference>
<evidence type="ECO:0000313" key="8">
    <source>
        <dbReference type="Proteomes" id="UP000014113"/>
    </source>
</evidence>
<feature type="domain" description="Alpha-D-phosphohexomutase alpha/beta/alpha" evidence="4">
    <location>
        <begin position="56"/>
        <end position="194"/>
    </location>
</feature>
<dbReference type="OrthoDB" id="9806956at2"/>
<dbReference type="InterPro" id="IPR005844">
    <property type="entry name" value="A-D-PHexomutase_a/b/a-I"/>
</dbReference>
<dbReference type="PANTHER" id="PTHR42946">
    <property type="entry name" value="PHOSPHOHEXOSE MUTASE"/>
    <property type="match status" value="1"/>
</dbReference>
<protein>
    <submittedName>
        <fullName evidence="7">Phosphoglucomutase/phosphomannomutase</fullName>
    </submittedName>
</protein>
<reference evidence="7 8" key="1">
    <citation type="submission" date="2013-03" db="EMBL/GenBank/DDBJ databases">
        <title>The Genome Sequence of Enterococcus columbae ATCC_51263 (PacBio/Illumina hybrid assembly).</title>
        <authorList>
            <consortium name="The Broad Institute Genomics Platform"/>
            <consortium name="The Broad Institute Genome Sequencing Center for Infectious Disease"/>
            <person name="Earl A."/>
            <person name="Russ C."/>
            <person name="Gilmore M."/>
            <person name="Surin D."/>
            <person name="Walker B."/>
            <person name="Young S."/>
            <person name="Zeng Q."/>
            <person name="Gargeya S."/>
            <person name="Fitzgerald M."/>
            <person name="Haas B."/>
            <person name="Abouelleil A."/>
            <person name="Allen A.W."/>
            <person name="Alvarado L."/>
            <person name="Arachchi H.M."/>
            <person name="Berlin A.M."/>
            <person name="Chapman S.B."/>
            <person name="Gainer-Dewar J."/>
            <person name="Goldberg J."/>
            <person name="Griggs A."/>
            <person name="Gujja S."/>
            <person name="Hansen M."/>
            <person name="Howarth C."/>
            <person name="Imamovic A."/>
            <person name="Ireland A."/>
            <person name="Larimer J."/>
            <person name="McCowan C."/>
            <person name="Murphy C."/>
            <person name="Pearson M."/>
            <person name="Poon T.W."/>
            <person name="Priest M."/>
            <person name="Roberts A."/>
            <person name="Saif S."/>
            <person name="Shea T."/>
            <person name="Sisk P."/>
            <person name="Sykes S."/>
            <person name="Wortman J."/>
            <person name="Nusbaum C."/>
            <person name="Birren B."/>
        </authorList>
    </citation>
    <scope>NUCLEOTIDE SEQUENCE [LARGE SCALE GENOMIC DNA]</scope>
    <source>
        <strain evidence="7 8">ATCC 51263</strain>
    </source>
</reference>
<dbReference type="InterPro" id="IPR005845">
    <property type="entry name" value="A-D-PHexomutase_a/b/a-II"/>
</dbReference>
<comment type="caution">
    <text evidence="7">The sequence shown here is derived from an EMBL/GenBank/DDBJ whole genome shotgun (WGS) entry which is preliminary data.</text>
</comment>
<dbReference type="Pfam" id="PF02879">
    <property type="entry name" value="PGM_PMM_II"/>
    <property type="match status" value="1"/>
</dbReference>
<dbReference type="Gene3D" id="3.40.120.10">
    <property type="entry name" value="Alpha-D-Glucose-1,6-Bisphosphate, subunit A, domain 3"/>
    <property type="match status" value="3"/>
</dbReference>
<dbReference type="SUPFAM" id="SSF53738">
    <property type="entry name" value="Phosphoglucomutase, first 3 domains"/>
    <property type="match status" value="3"/>
</dbReference>
<sequence>MVVAIFLLIFLVYTDSLEEKGVSTFCGVGADFWSLMKQGDKGEKMTMTNNILDLQNGSDIRGIAISTDELTANLTVPAVKQIAVGVLNWASSKLGKQASELTFGLGCDSRLSGPELKQAMIDMFTKAGAKVIDFELATTPAMFMATQFAAFACDVTLMLTASHLPYYYNGIKLFTAKSGVEKSDIQEILTLASNSELVEVKAQQPVQTADLLTPYADFLVEKIKSGSRTNVDQPLAGWHIIVDAGNGAGGFFAEKVLKRLGADISGSQFLTPDGHFPNHIPNPDNKEAMASIKAAVLEHQADLGVIFDTDVDRSAVVTKSGALLNRNNLIAVLSRIILAEHPHTRIVTNSPTTNHLKDFIESLGGKQVRYISGYRNVINKAIALNEQGLDTQLAIETSGHAAFKENYFLDDGAYVIAKILMLLPKLKASNQTLDDLIATLKQPIETQEVRFKLETADYRQLGQQVIRDLADYSVEGWTIDPENEEGIRFTLTAPYGDGWFLLRMSLHEPLLVLQVENDLANQIQPVLIEIQKFLNRYPQVNQEKLKEILTK</sequence>
<dbReference type="InterPro" id="IPR016055">
    <property type="entry name" value="A-D-PHexomutase_a/b/a-I/II/III"/>
</dbReference>
<evidence type="ECO:0000313" key="7">
    <source>
        <dbReference type="EMBL" id="EOW84370.1"/>
    </source>
</evidence>
<dbReference type="eggNOG" id="COG1109">
    <property type="taxonomic scope" value="Bacteria"/>
</dbReference>
<dbReference type="PRINTS" id="PR00509">
    <property type="entry name" value="PGMPMM"/>
</dbReference>
<keyword evidence="3" id="KW-0597">Phosphoprotein</keyword>
<comment type="cofactor">
    <cofactor evidence="1">
        <name>Mg(2+)</name>
        <dbReference type="ChEBI" id="CHEBI:18420"/>
    </cofactor>
</comment>
<feature type="domain" description="Alpha-D-phosphohexomutase alpha/beta/alpha" evidence="5">
    <location>
        <begin position="214"/>
        <end position="321"/>
    </location>
</feature>
<evidence type="ECO:0000259" key="5">
    <source>
        <dbReference type="Pfam" id="PF02879"/>
    </source>
</evidence>
<evidence type="ECO:0000259" key="6">
    <source>
        <dbReference type="Pfam" id="PF02880"/>
    </source>
</evidence>
<dbReference type="InterPro" id="IPR050060">
    <property type="entry name" value="Phosphoglucosamine_mutase"/>
</dbReference>
<evidence type="ECO:0000256" key="1">
    <source>
        <dbReference type="ARBA" id="ARBA00001946"/>
    </source>
</evidence>
<organism evidence="7 8">
    <name type="scientific">Enterococcus columbae DSM 7374 = ATCC 51263</name>
    <dbReference type="NCBI Taxonomy" id="1121865"/>
    <lineage>
        <taxon>Bacteria</taxon>
        <taxon>Bacillati</taxon>
        <taxon>Bacillota</taxon>
        <taxon>Bacilli</taxon>
        <taxon>Lactobacillales</taxon>
        <taxon>Enterococcaceae</taxon>
        <taxon>Enterococcus</taxon>
    </lineage>
</organism>
<proteinExistence type="inferred from homology"/>
<dbReference type="Pfam" id="PF02880">
    <property type="entry name" value="PGM_PMM_III"/>
    <property type="match status" value="1"/>
</dbReference>
<dbReference type="GO" id="GO:0005975">
    <property type="term" value="P:carbohydrate metabolic process"/>
    <property type="evidence" value="ECO:0007669"/>
    <property type="project" value="InterPro"/>
</dbReference>
<keyword evidence="8" id="KW-1185">Reference proteome</keyword>
<dbReference type="InterPro" id="IPR005846">
    <property type="entry name" value="A-D-PHexomutase_a/b/a-III"/>
</dbReference>
<dbReference type="PATRIC" id="fig|1121865.3.peg.259"/>
<accession>S0KHL5</accession>
<dbReference type="PANTHER" id="PTHR42946:SF1">
    <property type="entry name" value="PHOSPHOGLUCOMUTASE (ALPHA-D-GLUCOSE-1,6-BISPHOSPHATE-DEPENDENT)"/>
    <property type="match status" value="1"/>
</dbReference>
<dbReference type="Gene3D" id="3.30.310.50">
    <property type="entry name" value="Alpha-D-phosphohexomutase, C-terminal domain"/>
    <property type="match status" value="1"/>
</dbReference>
<dbReference type="Pfam" id="PF02878">
    <property type="entry name" value="PGM_PMM_I"/>
    <property type="match status" value="1"/>
</dbReference>
<dbReference type="STRING" id="1121865.OMW_00267"/>
<evidence type="ECO:0000256" key="3">
    <source>
        <dbReference type="ARBA" id="ARBA00022553"/>
    </source>
</evidence>
<dbReference type="CDD" id="cd03089">
    <property type="entry name" value="PMM_PGM"/>
    <property type="match status" value="1"/>
</dbReference>
<dbReference type="Proteomes" id="UP000014113">
    <property type="component" value="Unassembled WGS sequence"/>
</dbReference>